<gene>
    <name evidence="1" type="ORF">HHL24_02895</name>
</gene>
<dbReference type="GO" id="GO:0043022">
    <property type="term" value="F:ribosome binding"/>
    <property type="evidence" value="ECO:0007669"/>
    <property type="project" value="InterPro"/>
</dbReference>
<dbReference type="Proteomes" id="UP000544134">
    <property type="component" value="Unassembled WGS sequence"/>
</dbReference>
<comment type="caution">
    <text evidence="1">The sequence shown here is derived from an EMBL/GenBank/DDBJ whole genome shotgun (WGS) entry which is preliminary data.</text>
</comment>
<dbReference type="Gene3D" id="3.10.380.10">
    <property type="entry name" value="Colicin E3-like ribonuclease domain"/>
    <property type="match status" value="1"/>
</dbReference>
<dbReference type="InterPro" id="IPR036725">
    <property type="entry name" value="ColE3_ribonuclease_sf"/>
</dbReference>
<dbReference type="SUPFAM" id="SSF63840">
    <property type="entry name" value="Ribonuclease domain of colicin E3"/>
    <property type="match status" value="1"/>
</dbReference>
<evidence type="ECO:0000313" key="2">
    <source>
        <dbReference type="Proteomes" id="UP000544134"/>
    </source>
</evidence>
<proteinExistence type="predicted"/>
<protein>
    <submittedName>
        <fullName evidence="1">Uncharacterized protein</fullName>
    </submittedName>
</protein>
<keyword evidence="2" id="KW-1185">Reference proteome</keyword>
<sequence>MRTSTIEARATVMAREARLNSAVDTVSNSAAGVWNGLVSIGEMIANAPNGGPFASPGDPGYISADGLRLPCTAGDQVGPGVEFLAAALATRGAGKGAAAEAKALSEAEAFERSLVNLPPGERVAQVKQTAQIVATDNGWTKDSQLSRINGRDVYRADDGTLYAVDSQHGRLEQVNGKTGAHMGEVSMLDLQPTKPADTSGRHDLKLK</sequence>
<name>A0A848I5V3_9BURK</name>
<dbReference type="GO" id="GO:0003723">
    <property type="term" value="F:RNA binding"/>
    <property type="evidence" value="ECO:0007669"/>
    <property type="project" value="InterPro"/>
</dbReference>
<reference evidence="1 2" key="1">
    <citation type="submission" date="2020-04" db="EMBL/GenBank/DDBJ databases">
        <title>Paraburkholderia sp. RP-4-7 isolated from soil.</title>
        <authorList>
            <person name="Dahal R.H."/>
        </authorList>
    </citation>
    <scope>NUCLEOTIDE SEQUENCE [LARGE SCALE GENOMIC DNA]</scope>
    <source>
        <strain evidence="1 2">RP-4-7</strain>
    </source>
</reference>
<dbReference type="EMBL" id="JABBGJ010000003">
    <property type="protein sequence ID" value="NML96910.1"/>
    <property type="molecule type" value="Genomic_DNA"/>
</dbReference>
<dbReference type="AlphaFoldDB" id="A0A848I5V3"/>
<dbReference type="GO" id="GO:0016788">
    <property type="term" value="F:hydrolase activity, acting on ester bonds"/>
    <property type="evidence" value="ECO:0007669"/>
    <property type="project" value="InterPro"/>
</dbReference>
<accession>A0A848I5V3</accession>
<organism evidence="1 2">
    <name type="scientific">Paraburkholderia polaris</name>
    <dbReference type="NCBI Taxonomy" id="2728848"/>
    <lineage>
        <taxon>Bacteria</taxon>
        <taxon>Pseudomonadati</taxon>
        <taxon>Pseudomonadota</taxon>
        <taxon>Betaproteobacteria</taxon>
        <taxon>Burkholderiales</taxon>
        <taxon>Burkholderiaceae</taxon>
        <taxon>Paraburkholderia</taxon>
    </lineage>
</organism>
<evidence type="ECO:0000313" key="1">
    <source>
        <dbReference type="EMBL" id="NML96910.1"/>
    </source>
</evidence>